<evidence type="ECO:0000256" key="12">
    <source>
        <dbReference type="ARBA" id="ARBA00050251"/>
    </source>
</evidence>
<comment type="pathway">
    <text evidence="1 19 20">Cell wall biogenesis; peptidoglycan biosynthesis.</text>
</comment>
<feature type="short sequence motif" description="Meso-diaminopimelate recognition motif" evidence="19">
    <location>
        <begin position="416"/>
        <end position="419"/>
    </location>
</feature>
<dbReference type="NCBIfam" id="NF001124">
    <property type="entry name" value="PRK00139.1-2"/>
    <property type="match status" value="1"/>
</dbReference>
<dbReference type="InterPro" id="IPR018109">
    <property type="entry name" value="Folylpolyglutamate_synth_CS"/>
</dbReference>
<feature type="domain" description="Mur ligase N-terminal catalytic" evidence="21">
    <location>
        <begin position="39"/>
        <end position="110"/>
    </location>
</feature>
<dbReference type="PROSITE" id="PS01011">
    <property type="entry name" value="FOLYLPOLYGLU_SYNT_1"/>
    <property type="match status" value="1"/>
</dbReference>
<dbReference type="GO" id="GO:0004326">
    <property type="term" value="F:tetrahydrofolylpolyglutamate synthase activity"/>
    <property type="evidence" value="ECO:0007669"/>
    <property type="project" value="InterPro"/>
</dbReference>
<dbReference type="InterPro" id="IPR005761">
    <property type="entry name" value="UDP-N-AcMur-Glu-dNH2Pim_ligase"/>
</dbReference>
<dbReference type="PANTHER" id="PTHR23135:SF4">
    <property type="entry name" value="UDP-N-ACETYLMURAMOYL-L-ALANYL-D-GLUTAMATE--2,6-DIAMINOPIMELATE LIGASE MURE HOMOLOG, CHLOROPLASTIC"/>
    <property type="match status" value="1"/>
</dbReference>
<dbReference type="Gene3D" id="3.40.1190.10">
    <property type="entry name" value="Mur-like, catalytic domain"/>
    <property type="match status" value="1"/>
</dbReference>
<feature type="domain" description="Mur ligase C-terminal" evidence="22">
    <location>
        <begin position="343"/>
        <end position="470"/>
    </location>
</feature>
<evidence type="ECO:0000256" key="16">
    <source>
        <dbReference type="ARBA" id="ARBA00075482"/>
    </source>
</evidence>
<reference evidence="24" key="2">
    <citation type="journal article" date="2021" name="PeerJ">
        <title>Extensive microbial diversity within the chicken gut microbiome revealed by metagenomics and culture.</title>
        <authorList>
            <person name="Gilroy R."/>
            <person name="Ravi A."/>
            <person name="Getino M."/>
            <person name="Pursley I."/>
            <person name="Horton D.L."/>
            <person name="Alikhan N.F."/>
            <person name="Baker D."/>
            <person name="Gharbi K."/>
            <person name="Hall N."/>
            <person name="Watson M."/>
            <person name="Adriaenssens E.M."/>
            <person name="Foster-Nyarko E."/>
            <person name="Jarju S."/>
            <person name="Secka A."/>
            <person name="Antonio M."/>
            <person name="Oren A."/>
            <person name="Chaudhuri R.R."/>
            <person name="La Ragione R."/>
            <person name="Hildebrand F."/>
            <person name="Pallen M.J."/>
        </authorList>
    </citation>
    <scope>NUCLEOTIDE SEQUENCE</scope>
    <source>
        <strain evidence="24">ChiSjej4B22-9803</strain>
    </source>
</reference>
<comment type="cofactor">
    <cofactor evidence="19">
        <name>Mg(2+)</name>
        <dbReference type="ChEBI" id="CHEBI:18420"/>
    </cofactor>
</comment>
<feature type="binding site" evidence="19">
    <location>
        <position position="46"/>
    </location>
    <ligand>
        <name>UDP-N-acetyl-alpha-D-muramoyl-L-alanyl-D-glutamate</name>
        <dbReference type="ChEBI" id="CHEBI:83900"/>
    </ligand>
</feature>
<keyword evidence="3 19" id="KW-0963">Cytoplasm</keyword>
<keyword evidence="8 19" id="KW-0133">Cell shape</keyword>
<feature type="binding site" evidence="19">
    <location>
        <position position="472"/>
    </location>
    <ligand>
        <name>meso-2,6-diaminopimelate</name>
        <dbReference type="ChEBI" id="CHEBI:57791"/>
    </ligand>
</feature>
<protein>
    <recommendedName>
        <fullName evidence="15 19">UDP-N-acetylmuramoyl-L-alanyl-D-glutamate--2,6-diaminopimelate ligase</fullName>
        <ecNumber evidence="14 19">6.3.2.13</ecNumber>
    </recommendedName>
    <alternativeName>
        <fullName evidence="16 19">Meso-A2pm-adding enzyme</fullName>
    </alternativeName>
    <alternativeName>
        <fullName evidence="17 19">Meso-diaminopimelate-adding enzyme</fullName>
    </alternativeName>
    <alternativeName>
        <fullName evidence="18 19">UDP-MurNAc-L-Ala-D-Glu:meso-diaminopimelate ligase</fullName>
    </alternativeName>
    <alternativeName>
        <fullName evidence="19">UDP-MurNAc-tripeptide synthetase</fullName>
    </alternativeName>
    <alternativeName>
        <fullName evidence="19">UDP-N-acetylmuramyl-tripeptide synthetase</fullName>
    </alternativeName>
</protein>
<comment type="caution">
    <text evidence="24">The sequence shown here is derived from an EMBL/GenBank/DDBJ whole genome shotgun (WGS) entry which is preliminary data.</text>
</comment>
<dbReference type="Gene3D" id="3.90.190.20">
    <property type="entry name" value="Mur ligase, C-terminal domain"/>
    <property type="match status" value="1"/>
</dbReference>
<comment type="PTM">
    <text evidence="19">Carboxylation is probably crucial for Mg(2+) binding and, consequently, for the gamma-phosphate positioning of ATP.</text>
</comment>
<dbReference type="InterPro" id="IPR004101">
    <property type="entry name" value="Mur_ligase_C"/>
</dbReference>
<evidence type="ECO:0000256" key="14">
    <source>
        <dbReference type="ARBA" id="ARBA00066633"/>
    </source>
</evidence>
<keyword evidence="11 19" id="KW-0961">Cell wall biogenesis/degradation</keyword>
<feature type="binding site" evidence="19">
    <location>
        <position position="392"/>
    </location>
    <ligand>
        <name>meso-2,6-diaminopimelate</name>
        <dbReference type="ChEBI" id="CHEBI:57791"/>
    </ligand>
</feature>
<dbReference type="SUPFAM" id="SSF53244">
    <property type="entry name" value="MurD-like peptide ligases, peptide-binding domain"/>
    <property type="match status" value="1"/>
</dbReference>
<comment type="function">
    <text evidence="13 19">Catalyzes the addition of meso-diaminopimelic acid to the nucleotide precursor UDP-N-acetylmuramoyl-L-alanyl-D-glutamate (UMAG) in the biosynthesis of bacterial cell-wall peptidoglycan.</text>
</comment>
<dbReference type="GO" id="GO:0005737">
    <property type="term" value="C:cytoplasm"/>
    <property type="evidence" value="ECO:0007669"/>
    <property type="project" value="UniProtKB-SubCell"/>
</dbReference>
<evidence type="ECO:0000256" key="10">
    <source>
        <dbReference type="ARBA" id="ARBA00023306"/>
    </source>
</evidence>
<dbReference type="Gene3D" id="3.40.1390.10">
    <property type="entry name" value="MurE/MurF, N-terminal domain"/>
    <property type="match status" value="1"/>
</dbReference>
<dbReference type="InterPro" id="IPR035911">
    <property type="entry name" value="MurE/MurF_N"/>
</dbReference>
<sequence length="496" mass="53609">MDSFQHTKDGKSSAFGKRLILILASELLGKGCGLGELELSGISCDSRKTKPGDLFIAVKGTEDDGHRYIQAAVERGAAAVVLERAMECSVPVLVVPDTRKALADIAAKFYGTPAEKLRLIGVTGTNGKTTVTYLIKSILEAAGEPVGLIGTNEILAGQEPVNIRSTTPTTPDSAELQQIFARFVERGIRYAVMEVSSHALALDRVRGCIFDAGVFTNLTQDHLDFHKTMEQYLAAKSKLFDISKTGVINIDDAAGRSIAKTAPCRVVTVGLHDADIRAKHIQLLERGVQFAAEAHQKTMQIQLAIPGKFSVYNALCAIGACDALGISQGDIVRGLAQAKGVRGRVELVPTNTDYTVIIDYAHSPDGLEKILHTVRGFARGRVITLFGCGGDRDRTKRPIMGNIAGRLSDFTIVTSDNPRTEDPMRIIADIEAGIRKTGGEYVVIGDRREAIAQALKLARKDDVVLLAGKGQETYQIIGKEKLDFDEREVVKEILAK</sequence>
<dbReference type="InterPro" id="IPR036565">
    <property type="entry name" value="Mur-like_cat_sf"/>
</dbReference>
<dbReference type="GO" id="GO:0000287">
    <property type="term" value="F:magnesium ion binding"/>
    <property type="evidence" value="ECO:0007669"/>
    <property type="project" value="UniProtKB-UniRule"/>
</dbReference>
<dbReference type="GO" id="GO:0051301">
    <property type="term" value="P:cell division"/>
    <property type="evidence" value="ECO:0007669"/>
    <property type="project" value="UniProtKB-KW"/>
</dbReference>
<evidence type="ECO:0000313" key="25">
    <source>
        <dbReference type="Proteomes" id="UP000824111"/>
    </source>
</evidence>
<keyword evidence="7 19" id="KW-0067">ATP-binding</keyword>
<comment type="caution">
    <text evidence="19">Lacks conserved residue(s) required for the propagation of feature annotation.</text>
</comment>
<feature type="binding site" evidence="19">
    <location>
        <begin position="416"/>
        <end position="419"/>
    </location>
    <ligand>
        <name>meso-2,6-diaminopimelate</name>
        <dbReference type="ChEBI" id="CHEBI:57791"/>
    </ligand>
</feature>
<evidence type="ECO:0000256" key="5">
    <source>
        <dbReference type="ARBA" id="ARBA00022618"/>
    </source>
</evidence>
<evidence type="ECO:0000256" key="11">
    <source>
        <dbReference type="ARBA" id="ARBA00023316"/>
    </source>
</evidence>
<evidence type="ECO:0000256" key="9">
    <source>
        <dbReference type="ARBA" id="ARBA00022984"/>
    </source>
</evidence>
<evidence type="ECO:0000259" key="22">
    <source>
        <dbReference type="Pfam" id="PF02875"/>
    </source>
</evidence>
<evidence type="ECO:0000256" key="15">
    <source>
        <dbReference type="ARBA" id="ARBA00072883"/>
    </source>
</evidence>
<comment type="similarity">
    <text evidence="2 19">Belongs to the MurCDEF family. MurE subfamily.</text>
</comment>
<dbReference type="InterPro" id="IPR000713">
    <property type="entry name" value="Mur_ligase_N"/>
</dbReference>
<feature type="domain" description="Mur ligase central" evidence="23">
    <location>
        <begin position="122"/>
        <end position="320"/>
    </location>
</feature>
<evidence type="ECO:0000256" key="18">
    <source>
        <dbReference type="ARBA" id="ARBA00081560"/>
    </source>
</evidence>
<dbReference type="NCBIfam" id="TIGR01085">
    <property type="entry name" value="murE"/>
    <property type="match status" value="1"/>
</dbReference>
<dbReference type="Pfam" id="PF01225">
    <property type="entry name" value="Mur_ligase"/>
    <property type="match status" value="1"/>
</dbReference>
<dbReference type="SUPFAM" id="SSF53623">
    <property type="entry name" value="MurD-like peptide ligases, catalytic domain"/>
    <property type="match status" value="1"/>
</dbReference>
<evidence type="ECO:0000259" key="23">
    <source>
        <dbReference type="Pfam" id="PF08245"/>
    </source>
</evidence>
<dbReference type="GO" id="GO:0008360">
    <property type="term" value="P:regulation of cell shape"/>
    <property type="evidence" value="ECO:0007669"/>
    <property type="project" value="UniProtKB-KW"/>
</dbReference>
<dbReference type="FunFam" id="3.90.190.20:FF:000006">
    <property type="entry name" value="UDP-N-acetylmuramoyl-L-alanyl-D-glutamate--2,6-diaminopimelate ligase"/>
    <property type="match status" value="1"/>
</dbReference>
<evidence type="ECO:0000256" key="13">
    <source>
        <dbReference type="ARBA" id="ARBA00056782"/>
    </source>
</evidence>
<evidence type="ECO:0000256" key="3">
    <source>
        <dbReference type="ARBA" id="ARBA00022490"/>
    </source>
</evidence>
<dbReference type="GO" id="GO:0005524">
    <property type="term" value="F:ATP binding"/>
    <property type="evidence" value="ECO:0007669"/>
    <property type="project" value="UniProtKB-UniRule"/>
</dbReference>
<dbReference type="InterPro" id="IPR013221">
    <property type="entry name" value="Mur_ligase_cen"/>
</dbReference>
<evidence type="ECO:0000256" key="2">
    <source>
        <dbReference type="ARBA" id="ARBA00005898"/>
    </source>
</evidence>
<keyword evidence="6 19" id="KW-0547">Nucleotide-binding</keyword>
<keyword evidence="19" id="KW-0460">Magnesium</keyword>
<feature type="binding site" evidence="19">
    <location>
        <position position="468"/>
    </location>
    <ligand>
        <name>meso-2,6-diaminopimelate</name>
        <dbReference type="ChEBI" id="CHEBI:57791"/>
    </ligand>
</feature>
<feature type="binding site" evidence="19">
    <location>
        <begin position="169"/>
        <end position="170"/>
    </location>
    <ligand>
        <name>UDP-N-acetyl-alpha-D-muramoyl-L-alanyl-D-glutamate</name>
        <dbReference type="ChEBI" id="CHEBI:83900"/>
    </ligand>
</feature>
<accession>A0A9D1LWI8</accession>
<dbReference type="AlphaFoldDB" id="A0A9D1LWI8"/>
<evidence type="ECO:0000256" key="4">
    <source>
        <dbReference type="ARBA" id="ARBA00022598"/>
    </source>
</evidence>
<dbReference type="Pfam" id="PF02875">
    <property type="entry name" value="Mur_ligase_C"/>
    <property type="match status" value="1"/>
</dbReference>
<name>A0A9D1LWI8_9FIRM</name>
<dbReference type="Pfam" id="PF08245">
    <property type="entry name" value="Mur_ligase_M"/>
    <property type="match status" value="1"/>
</dbReference>
<evidence type="ECO:0000256" key="19">
    <source>
        <dbReference type="HAMAP-Rule" id="MF_00208"/>
    </source>
</evidence>
<evidence type="ECO:0000313" key="24">
    <source>
        <dbReference type="EMBL" id="HIU49306.1"/>
    </source>
</evidence>
<evidence type="ECO:0000256" key="7">
    <source>
        <dbReference type="ARBA" id="ARBA00022840"/>
    </source>
</evidence>
<dbReference type="EMBL" id="DVND01000202">
    <property type="protein sequence ID" value="HIU49306.1"/>
    <property type="molecule type" value="Genomic_DNA"/>
</dbReference>
<comment type="catalytic activity">
    <reaction evidence="12 19">
        <text>UDP-N-acetyl-alpha-D-muramoyl-L-alanyl-D-glutamate + meso-2,6-diaminopimelate + ATP = UDP-N-acetyl-alpha-D-muramoyl-L-alanyl-gamma-D-glutamyl-meso-2,6-diaminopimelate + ADP + phosphate + H(+)</text>
        <dbReference type="Rhea" id="RHEA:23676"/>
        <dbReference type="ChEBI" id="CHEBI:15378"/>
        <dbReference type="ChEBI" id="CHEBI:30616"/>
        <dbReference type="ChEBI" id="CHEBI:43474"/>
        <dbReference type="ChEBI" id="CHEBI:57791"/>
        <dbReference type="ChEBI" id="CHEBI:83900"/>
        <dbReference type="ChEBI" id="CHEBI:83905"/>
        <dbReference type="ChEBI" id="CHEBI:456216"/>
        <dbReference type="EC" id="6.3.2.13"/>
    </reaction>
</comment>
<evidence type="ECO:0000259" key="21">
    <source>
        <dbReference type="Pfam" id="PF01225"/>
    </source>
</evidence>
<dbReference type="PANTHER" id="PTHR23135">
    <property type="entry name" value="MUR LIGASE FAMILY MEMBER"/>
    <property type="match status" value="1"/>
</dbReference>
<dbReference type="GO" id="GO:0008765">
    <property type="term" value="F:UDP-N-acetylmuramoylalanyl-D-glutamate-2,6-diaminopimelate ligase activity"/>
    <property type="evidence" value="ECO:0007669"/>
    <property type="project" value="UniProtKB-UniRule"/>
</dbReference>
<dbReference type="Proteomes" id="UP000824111">
    <property type="component" value="Unassembled WGS sequence"/>
</dbReference>
<evidence type="ECO:0000256" key="20">
    <source>
        <dbReference type="RuleBase" id="RU004135"/>
    </source>
</evidence>
<dbReference type="NCBIfam" id="NF001126">
    <property type="entry name" value="PRK00139.1-4"/>
    <property type="match status" value="1"/>
</dbReference>
<feature type="binding site" evidence="19">
    <location>
        <begin position="124"/>
        <end position="130"/>
    </location>
    <ligand>
        <name>ATP</name>
        <dbReference type="ChEBI" id="CHEBI:30616"/>
    </ligand>
</feature>
<dbReference type="GO" id="GO:0071555">
    <property type="term" value="P:cell wall organization"/>
    <property type="evidence" value="ECO:0007669"/>
    <property type="project" value="UniProtKB-KW"/>
</dbReference>
<evidence type="ECO:0000256" key="1">
    <source>
        <dbReference type="ARBA" id="ARBA00004752"/>
    </source>
</evidence>
<dbReference type="EC" id="6.3.2.13" evidence="14 19"/>
<evidence type="ECO:0000256" key="8">
    <source>
        <dbReference type="ARBA" id="ARBA00022960"/>
    </source>
</evidence>
<proteinExistence type="inferred from homology"/>
<dbReference type="SUPFAM" id="SSF63418">
    <property type="entry name" value="MurE/MurF N-terminal domain"/>
    <property type="match status" value="1"/>
</dbReference>
<feature type="modified residue" description="N6-carboxylysine" evidence="19">
    <location>
        <position position="236"/>
    </location>
</feature>
<dbReference type="HAMAP" id="MF_00208">
    <property type="entry name" value="MurE"/>
    <property type="match status" value="1"/>
</dbReference>
<evidence type="ECO:0000256" key="17">
    <source>
        <dbReference type="ARBA" id="ARBA00076158"/>
    </source>
</evidence>
<reference evidence="24" key="1">
    <citation type="submission" date="2020-10" db="EMBL/GenBank/DDBJ databases">
        <authorList>
            <person name="Gilroy R."/>
        </authorList>
    </citation>
    <scope>NUCLEOTIDE SEQUENCE</scope>
    <source>
        <strain evidence="24">ChiSjej4B22-9803</strain>
    </source>
</reference>
<dbReference type="GO" id="GO:0009252">
    <property type="term" value="P:peptidoglycan biosynthetic process"/>
    <property type="evidence" value="ECO:0007669"/>
    <property type="project" value="UniProtKB-UniRule"/>
</dbReference>
<keyword evidence="9 19" id="KW-0573">Peptidoglycan synthesis</keyword>
<feature type="binding site" evidence="19">
    <location>
        <position position="196"/>
    </location>
    <ligand>
        <name>UDP-N-acetyl-alpha-D-muramoyl-L-alanyl-D-glutamate</name>
        <dbReference type="ChEBI" id="CHEBI:83900"/>
    </ligand>
</feature>
<keyword evidence="4 19" id="KW-0436">Ligase</keyword>
<gene>
    <name evidence="19" type="primary">murE</name>
    <name evidence="24" type="ORF">IAB04_08050</name>
</gene>
<organism evidence="24 25">
    <name type="scientific">Candidatus Avimonoglobus intestinipullorum</name>
    <dbReference type="NCBI Taxonomy" id="2840699"/>
    <lineage>
        <taxon>Bacteria</taxon>
        <taxon>Bacillati</taxon>
        <taxon>Bacillota</taxon>
        <taxon>Clostridia</taxon>
        <taxon>Eubacteriales</taxon>
        <taxon>Candidatus Avimonoglobus</taxon>
    </lineage>
</organism>
<comment type="subcellular location">
    <subcellularLocation>
        <location evidence="19 20">Cytoplasm</location>
    </subcellularLocation>
</comment>
<dbReference type="InterPro" id="IPR036615">
    <property type="entry name" value="Mur_ligase_C_dom_sf"/>
</dbReference>
<evidence type="ECO:0000256" key="6">
    <source>
        <dbReference type="ARBA" id="ARBA00022741"/>
    </source>
</evidence>
<keyword evidence="5 19" id="KW-0132">Cell division</keyword>
<keyword evidence="10 19" id="KW-0131">Cell cycle</keyword>
<feature type="binding site" evidence="19">
    <location>
        <position position="204"/>
    </location>
    <ligand>
        <name>UDP-N-acetyl-alpha-D-muramoyl-L-alanyl-D-glutamate</name>
        <dbReference type="ChEBI" id="CHEBI:83900"/>
    </ligand>
</feature>